<organism evidence="1 2">
    <name type="scientific">Paraflavitalea soli</name>
    <dbReference type="NCBI Taxonomy" id="2315862"/>
    <lineage>
        <taxon>Bacteria</taxon>
        <taxon>Pseudomonadati</taxon>
        <taxon>Bacteroidota</taxon>
        <taxon>Chitinophagia</taxon>
        <taxon>Chitinophagales</taxon>
        <taxon>Chitinophagaceae</taxon>
        <taxon>Paraflavitalea</taxon>
    </lineage>
</organism>
<dbReference type="InterPro" id="IPR044934">
    <property type="entry name" value="Streptopain_sf"/>
</dbReference>
<keyword evidence="2" id="KW-1185">Reference proteome</keyword>
<dbReference type="SUPFAM" id="SSF54001">
    <property type="entry name" value="Cysteine proteinases"/>
    <property type="match status" value="1"/>
</dbReference>
<dbReference type="GO" id="GO:0006508">
    <property type="term" value="P:proteolysis"/>
    <property type="evidence" value="ECO:0007669"/>
    <property type="project" value="InterPro"/>
</dbReference>
<dbReference type="EMBL" id="CP032157">
    <property type="protein sequence ID" value="AXY75652.1"/>
    <property type="molecule type" value="Genomic_DNA"/>
</dbReference>
<proteinExistence type="predicted"/>
<evidence type="ECO:0000313" key="1">
    <source>
        <dbReference type="EMBL" id="AXY75652.1"/>
    </source>
</evidence>
<dbReference type="Gene3D" id="3.90.70.50">
    <property type="entry name" value="Peptidase C10, streptopain"/>
    <property type="match status" value="1"/>
</dbReference>
<dbReference type="InterPro" id="IPR000200">
    <property type="entry name" value="Peptidase_C10"/>
</dbReference>
<dbReference type="InterPro" id="IPR038765">
    <property type="entry name" value="Papain-like_cys_pep_sf"/>
</dbReference>
<evidence type="ECO:0000313" key="2">
    <source>
        <dbReference type="Proteomes" id="UP000263900"/>
    </source>
</evidence>
<dbReference type="Pfam" id="PF01640">
    <property type="entry name" value="Peptidase_C10"/>
    <property type="match status" value="1"/>
</dbReference>
<gene>
    <name evidence="1" type="ORF">D3H65_17455</name>
</gene>
<evidence type="ECO:0008006" key="3">
    <source>
        <dbReference type="Google" id="ProtNLM"/>
    </source>
</evidence>
<dbReference type="RefSeq" id="WP_119051533.1">
    <property type="nucleotide sequence ID" value="NZ_CP032157.1"/>
</dbReference>
<dbReference type="OrthoDB" id="2235251at2"/>
<dbReference type="KEGG" id="pseg:D3H65_17455"/>
<protein>
    <recommendedName>
        <fullName evidence="3">Peptidase C39-like domain-containing protein</fullName>
    </recommendedName>
</protein>
<dbReference type="Proteomes" id="UP000263900">
    <property type="component" value="Chromosome"/>
</dbReference>
<sequence length="259" mass="29536">MKKALKITAVILALSLAVYLLLSTSLFFFPDRSACTANDQGLTTTHWQQMGGFQLCTPDSSRIGCWGTALAQLAYYHKLVPHGKVVYTSSKGFHINEDLDGFRFDLSLFAPQIDSTTPKPVIEQLSKYNYYAALVIKKDFGTGNNMDKLPSPTLFESHFRARVKRYISWKNVLPYTQGKLEAIIYEELNNKRPVYLHFANLKDFGHSVIVDAYCYEKGQFKVHLNQGQGGPTDGWYDFYKGFLRPDDNKLRVVYTFEPL</sequence>
<dbReference type="AlphaFoldDB" id="A0A3B7MMH1"/>
<dbReference type="GO" id="GO:0008234">
    <property type="term" value="F:cysteine-type peptidase activity"/>
    <property type="evidence" value="ECO:0007669"/>
    <property type="project" value="InterPro"/>
</dbReference>
<name>A0A3B7MMH1_9BACT</name>
<accession>A0A3B7MMH1</accession>
<reference evidence="1 2" key="1">
    <citation type="submission" date="2018-09" db="EMBL/GenBank/DDBJ databases">
        <title>Genome sequencing of strain 6GH32-13.</title>
        <authorList>
            <person name="Weon H.-Y."/>
            <person name="Heo J."/>
            <person name="Kwon S.-W."/>
        </authorList>
    </citation>
    <scope>NUCLEOTIDE SEQUENCE [LARGE SCALE GENOMIC DNA]</scope>
    <source>
        <strain evidence="1 2">5GH32-13</strain>
    </source>
</reference>